<feature type="transmembrane region" description="Helical" evidence="1">
    <location>
        <begin position="177"/>
        <end position="200"/>
    </location>
</feature>
<keyword evidence="1" id="KW-0472">Membrane</keyword>
<feature type="transmembrane region" description="Helical" evidence="1">
    <location>
        <begin position="207"/>
        <end position="226"/>
    </location>
</feature>
<dbReference type="AlphaFoldDB" id="A0A396RM06"/>
<evidence type="ECO:0000313" key="2">
    <source>
        <dbReference type="EMBL" id="RHW17400.1"/>
    </source>
</evidence>
<proteinExistence type="predicted"/>
<dbReference type="OrthoDB" id="648493at2"/>
<gene>
    <name evidence="2" type="ORF">D1610_10550</name>
</gene>
<feature type="transmembrane region" description="Helical" evidence="1">
    <location>
        <begin position="62"/>
        <end position="81"/>
    </location>
</feature>
<feature type="transmembrane region" description="Helical" evidence="1">
    <location>
        <begin position="155"/>
        <end position="171"/>
    </location>
</feature>
<dbReference type="RefSeq" id="WP_118864147.1">
    <property type="nucleotide sequence ID" value="NZ_QWLV01000004.1"/>
</dbReference>
<comment type="caution">
    <text evidence="2">The sequence shown here is derived from an EMBL/GenBank/DDBJ whole genome shotgun (WGS) entry which is preliminary data.</text>
</comment>
<feature type="transmembrane region" description="Helical" evidence="1">
    <location>
        <begin position="18"/>
        <end position="42"/>
    </location>
</feature>
<keyword evidence="1" id="KW-1133">Transmembrane helix</keyword>
<dbReference type="Proteomes" id="UP000266693">
    <property type="component" value="Unassembled WGS sequence"/>
</dbReference>
<keyword evidence="3" id="KW-1185">Reference proteome</keyword>
<dbReference type="EMBL" id="QWLV01000004">
    <property type="protein sequence ID" value="RHW17400.1"/>
    <property type="molecule type" value="Genomic_DNA"/>
</dbReference>
<sequence length="244" mass="26374">MATVAPAPVRPRIKSERLFYAGMAWAMLLAVLIGFGPTYYWLPVTGGGRPITPLTHLHGLVFSAWILLFVTQATLVAAGNVRLHMRLGLVGMGLVAVMVIVAALTALSAAARGSAPPGMDPMSWLAIPLIDIPVFAGLFGAALLNRRKPQVHKRLMLIGMIGMMSPAFGRMPWPEAMIGPITMFGIPDLLLIALIAWDIASSRRVHLVTIIGASVLIASQALRLAVWQTDWWLSFAAWSSAFMR</sequence>
<name>A0A396RM06_9SPHN</name>
<evidence type="ECO:0008006" key="4">
    <source>
        <dbReference type="Google" id="ProtNLM"/>
    </source>
</evidence>
<evidence type="ECO:0000313" key="3">
    <source>
        <dbReference type="Proteomes" id="UP000266693"/>
    </source>
</evidence>
<feature type="transmembrane region" description="Helical" evidence="1">
    <location>
        <begin position="122"/>
        <end position="143"/>
    </location>
</feature>
<reference evidence="2 3" key="1">
    <citation type="submission" date="2018-08" db="EMBL/GenBank/DDBJ databases">
        <title>The multiple taxonomic identification of Sphingomonas gilva.</title>
        <authorList>
            <person name="Zhu D."/>
            <person name="Zheng S."/>
        </authorList>
    </citation>
    <scope>NUCLEOTIDE SEQUENCE [LARGE SCALE GENOMIC DNA]</scope>
    <source>
        <strain evidence="2 3">ZDH117</strain>
    </source>
</reference>
<accession>A0A396RM06</accession>
<protein>
    <recommendedName>
        <fullName evidence="4">DUF2306 domain-containing protein</fullName>
    </recommendedName>
</protein>
<organism evidence="2 3">
    <name type="scientific">Sphingomonas gilva</name>
    <dbReference type="NCBI Taxonomy" id="2305907"/>
    <lineage>
        <taxon>Bacteria</taxon>
        <taxon>Pseudomonadati</taxon>
        <taxon>Pseudomonadota</taxon>
        <taxon>Alphaproteobacteria</taxon>
        <taxon>Sphingomonadales</taxon>
        <taxon>Sphingomonadaceae</taxon>
        <taxon>Sphingomonas</taxon>
    </lineage>
</organism>
<feature type="transmembrane region" description="Helical" evidence="1">
    <location>
        <begin position="88"/>
        <end position="110"/>
    </location>
</feature>
<evidence type="ECO:0000256" key="1">
    <source>
        <dbReference type="SAM" id="Phobius"/>
    </source>
</evidence>
<keyword evidence="1" id="KW-0812">Transmembrane</keyword>